<keyword evidence="4" id="KW-1185">Reference proteome</keyword>
<evidence type="ECO:0000259" key="2">
    <source>
        <dbReference type="Pfam" id="PF20149"/>
    </source>
</evidence>
<dbReference type="Proteomes" id="UP000276215">
    <property type="component" value="Unassembled WGS sequence"/>
</dbReference>
<evidence type="ECO:0000313" key="3">
    <source>
        <dbReference type="EMBL" id="RPB00159.1"/>
    </source>
</evidence>
<dbReference type="OrthoDB" id="5354529at2759"/>
<organism evidence="3 4">
    <name type="scientific">Choiromyces venosus 120613-1</name>
    <dbReference type="NCBI Taxonomy" id="1336337"/>
    <lineage>
        <taxon>Eukaryota</taxon>
        <taxon>Fungi</taxon>
        <taxon>Dikarya</taxon>
        <taxon>Ascomycota</taxon>
        <taxon>Pezizomycotina</taxon>
        <taxon>Pezizomycetes</taxon>
        <taxon>Pezizales</taxon>
        <taxon>Tuberaceae</taxon>
        <taxon>Choiromyces</taxon>
    </lineage>
</organism>
<feature type="domain" description="DUF6532" evidence="2">
    <location>
        <begin position="181"/>
        <end position="347"/>
    </location>
</feature>
<dbReference type="Pfam" id="PF20149">
    <property type="entry name" value="DUF6532"/>
    <property type="match status" value="1"/>
</dbReference>
<reference evidence="3 4" key="1">
    <citation type="journal article" date="2018" name="Nat. Ecol. Evol.">
        <title>Pezizomycetes genomes reveal the molecular basis of ectomycorrhizal truffle lifestyle.</title>
        <authorList>
            <person name="Murat C."/>
            <person name="Payen T."/>
            <person name="Noel B."/>
            <person name="Kuo A."/>
            <person name="Morin E."/>
            <person name="Chen J."/>
            <person name="Kohler A."/>
            <person name="Krizsan K."/>
            <person name="Balestrini R."/>
            <person name="Da Silva C."/>
            <person name="Montanini B."/>
            <person name="Hainaut M."/>
            <person name="Levati E."/>
            <person name="Barry K.W."/>
            <person name="Belfiori B."/>
            <person name="Cichocki N."/>
            <person name="Clum A."/>
            <person name="Dockter R.B."/>
            <person name="Fauchery L."/>
            <person name="Guy J."/>
            <person name="Iotti M."/>
            <person name="Le Tacon F."/>
            <person name="Lindquist E.A."/>
            <person name="Lipzen A."/>
            <person name="Malagnac F."/>
            <person name="Mello A."/>
            <person name="Molinier V."/>
            <person name="Miyauchi S."/>
            <person name="Poulain J."/>
            <person name="Riccioni C."/>
            <person name="Rubini A."/>
            <person name="Sitrit Y."/>
            <person name="Splivallo R."/>
            <person name="Traeger S."/>
            <person name="Wang M."/>
            <person name="Zifcakova L."/>
            <person name="Wipf D."/>
            <person name="Zambonelli A."/>
            <person name="Paolocci F."/>
            <person name="Nowrousian M."/>
            <person name="Ottonello S."/>
            <person name="Baldrian P."/>
            <person name="Spatafora J.W."/>
            <person name="Henrissat B."/>
            <person name="Nagy L.G."/>
            <person name="Aury J.M."/>
            <person name="Wincker P."/>
            <person name="Grigoriev I.V."/>
            <person name="Bonfante P."/>
            <person name="Martin F.M."/>
        </authorList>
    </citation>
    <scope>NUCLEOTIDE SEQUENCE [LARGE SCALE GENOMIC DNA]</scope>
    <source>
        <strain evidence="3 4">120613-1</strain>
    </source>
</reference>
<accession>A0A3N4JT10</accession>
<dbReference type="InterPro" id="IPR045341">
    <property type="entry name" value="DUF6532"/>
</dbReference>
<feature type="compositionally biased region" description="Basic residues" evidence="1">
    <location>
        <begin position="20"/>
        <end position="31"/>
    </location>
</feature>
<dbReference type="AlphaFoldDB" id="A0A3N4JT10"/>
<evidence type="ECO:0000313" key="4">
    <source>
        <dbReference type="Proteomes" id="UP000276215"/>
    </source>
</evidence>
<gene>
    <name evidence="3" type="ORF">L873DRAFT_1843128</name>
</gene>
<feature type="region of interest" description="Disordered" evidence="1">
    <location>
        <begin position="414"/>
        <end position="472"/>
    </location>
</feature>
<sequence>MSQQQRWPAADTTHPSRQERQKRREAHRGRVQRSQSRDRLTMMPPTLESVMAGSTVRRRGNVVTGRAPSQLQIPEPVLDNLEQGLESAADSMDSHDGEYEGSDGQSQESQESQKENELERHANDEDLLADWGAPRPIRHEFLNSQHSILTITPRNTQSSSRRIPYRGRRTLAPRSILAKACSLMWDWTIFVNPFPDPITRTEEDELGFPNFADATPPSSDQIRAKHSGCRSQYLYTAKKAITELYKLDIDDPTGCGRRVEYLLEGDRFTCPPNNYESVSLRFVAPQIPNMIYAQFYASTQRKSMKDEGFMGKIDGPFIYLTVAILCHSLRCWRTGIFIDNVAFTHASSSGTHAGDKGPNGKTGLLERQKQTWESTGEVWRGRIIERIRRTLEARIAKECGKRVERTAGYSNDEEALRREFGNDPEPEELEGAGGRAVTARRYGRHESQRVDAAPVQELEDTLSQVGETDPED</sequence>
<evidence type="ECO:0000256" key="1">
    <source>
        <dbReference type="SAM" id="MobiDB-lite"/>
    </source>
</evidence>
<feature type="region of interest" description="Disordered" evidence="1">
    <location>
        <begin position="1"/>
        <end position="75"/>
    </location>
</feature>
<dbReference type="EMBL" id="ML120382">
    <property type="protein sequence ID" value="RPB00159.1"/>
    <property type="molecule type" value="Genomic_DNA"/>
</dbReference>
<name>A0A3N4JT10_9PEZI</name>
<feature type="region of interest" description="Disordered" evidence="1">
    <location>
        <begin position="88"/>
        <end position="119"/>
    </location>
</feature>
<proteinExistence type="predicted"/>
<protein>
    <recommendedName>
        <fullName evidence="2">DUF6532 domain-containing protein</fullName>
    </recommendedName>
</protein>